<dbReference type="STRING" id="1658174.A0A1J9PYT7"/>
<dbReference type="AlphaFoldDB" id="A0A1J9PYT7"/>
<protein>
    <submittedName>
        <fullName evidence="2">Uncharacterized protein</fullName>
    </submittedName>
</protein>
<accession>A0A1J9PYT7</accession>
<dbReference type="Pfam" id="PF11917">
    <property type="entry name" value="DUF3435"/>
    <property type="match status" value="1"/>
</dbReference>
<feature type="compositionally biased region" description="Basic and acidic residues" evidence="1">
    <location>
        <begin position="244"/>
        <end position="261"/>
    </location>
</feature>
<dbReference type="Proteomes" id="UP000242791">
    <property type="component" value="Unassembled WGS sequence"/>
</dbReference>
<name>A0A1J9PYT7_9EURO</name>
<dbReference type="InterPro" id="IPR021842">
    <property type="entry name" value="DUF3435"/>
</dbReference>
<dbReference type="EMBL" id="LGTZ01001384">
    <property type="protein sequence ID" value="OJD21510.1"/>
    <property type="molecule type" value="Genomic_DNA"/>
</dbReference>
<sequence length="357" mass="41259">MERLPQAPWPGGRAQISSDPSLGAAHQHVRDQVADHESNAVRSYLDTIIRFDLEAAAMELPSNHVVQKAAHGLFDTTAPTELTDKLKRKITNNPKIRELTEQSKELTLKLRAIGFRSVPAARGKTPLYEEKMKAVSRLNGSKVYLHSKLKDWQRSWHFRHADTERFNQRLRNGMTGESLDERPALPPFQIPERRRIVELTCAGTQQLTEDEQFARRCACIIAWFKLERRREVQRFGCHKKQQQPRRDVKPDPPPDTMRARESIPPKLDEKQCPFCVADTSLPWGNRMKVWERTNKFWNHIESVHREELKAYSSGTKRCGICKVQGVCRLHSIIHHGIQEPYPERTRSPSAPMRCSRT</sequence>
<feature type="region of interest" description="Disordered" evidence="1">
    <location>
        <begin position="235"/>
        <end position="261"/>
    </location>
</feature>
<proteinExistence type="predicted"/>
<gene>
    <name evidence="2" type="ORF">ACJ73_07149</name>
</gene>
<comment type="caution">
    <text evidence="2">The sequence shown here is derived from an EMBL/GenBank/DDBJ whole genome shotgun (WGS) entry which is preliminary data.</text>
</comment>
<evidence type="ECO:0000313" key="3">
    <source>
        <dbReference type="Proteomes" id="UP000242791"/>
    </source>
</evidence>
<keyword evidence="3" id="KW-1185">Reference proteome</keyword>
<evidence type="ECO:0000313" key="2">
    <source>
        <dbReference type="EMBL" id="OJD21510.1"/>
    </source>
</evidence>
<dbReference type="OrthoDB" id="4188106at2759"/>
<evidence type="ECO:0000256" key="1">
    <source>
        <dbReference type="SAM" id="MobiDB-lite"/>
    </source>
</evidence>
<dbReference type="PANTHER" id="PTHR37535:SF4">
    <property type="entry name" value="FLUG DOMAIN-CONTAINING PROTEIN"/>
    <property type="match status" value="1"/>
</dbReference>
<feature type="region of interest" description="Disordered" evidence="1">
    <location>
        <begin position="1"/>
        <end position="35"/>
    </location>
</feature>
<dbReference type="VEuPathDB" id="FungiDB:ACJ73_07149"/>
<organism evidence="2 3">
    <name type="scientific">Blastomyces percursus</name>
    <dbReference type="NCBI Taxonomy" id="1658174"/>
    <lineage>
        <taxon>Eukaryota</taxon>
        <taxon>Fungi</taxon>
        <taxon>Dikarya</taxon>
        <taxon>Ascomycota</taxon>
        <taxon>Pezizomycotina</taxon>
        <taxon>Eurotiomycetes</taxon>
        <taxon>Eurotiomycetidae</taxon>
        <taxon>Onygenales</taxon>
        <taxon>Ajellomycetaceae</taxon>
        <taxon>Blastomyces</taxon>
    </lineage>
</organism>
<dbReference type="PANTHER" id="PTHR37535">
    <property type="entry name" value="FLUG DOMAIN PROTEIN"/>
    <property type="match status" value="1"/>
</dbReference>
<reference evidence="2 3" key="1">
    <citation type="submission" date="2015-08" db="EMBL/GenBank/DDBJ databases">
        <title>Emmonsia species relationships and genome sequence.</title>
        <authorList>
            <person name="Cuomo C.A."/>
            <person name="Schwartz I.S."/>
            <person name="Kenyon C."/>
            <person name="De Hoog G.S."/>
            <person name="Govender N.P."/>
            <person name="Botha A."/>
            <person name="Moreno L."/>
            <person name="De Vries M."/>
            <person name="Munoz J.F."/>
            <person name="Stielow J.B."/>
        </authorList>
    </citation>
    <scope>NUCLEOTIDE SEQUENCE [LARGE SCALE GENOMIC DNA]</scope>
    <source>
        <strain evidence="2 3">EI222</strain>
    </source>
</reference>